<accession>A0ABS8Y9G2</accession>
<protein>
    <submittedName>
        <fullName evidence="1">Uncharacterized protein</fullName>
    </submittedName>
</protein>
<organism evidence="1 2">
    <name type="scientific">Datura stramonium</name>
    <name type="common">Jimsonweed</name>
    <name type="synonym">Common thornapple</name>
    <dbReference type="NCBI Taxonomy" id="4076"/>
    <lineage>
        <taxon>Eukaryota</taxon>
        <taxon>Viridiplantae</taxon>
        <taxon>Streptophyta</taxon>
        <taxon>Embryophyta</taxon>
        <taxon>Tracheophyta</taxon>
        <taxon>Spermatophyta</taxon>
        <taxon>Magnoliopsida</taxon>
        <taxon>eudicotyledons</taxon>
        <taxon>Gunneridae</taxon>
        <taxon>Pentapetalae</taxon>
        <taxon>asterids</taxon>
        <taxon>lamiids</taxon>
        <taxon>Solanales</taxon>
        <taxon>Solanaceae</taxon>
        <taxon>Solanoideae</taxon>
        <taxon>Datureae</taxon>
        <taxon>Datura</taxon>
    </lineage>
</organism>
<dbReference type="Proteomes" id="UP000823775">
    <property type="component" value="Unassembled WGS sequence"/>
</dbReference>
<feature type="non-terminal residue" evidence="1">
    <location>
        <position position="126"/>
    </location>
</feature>
<evidence type="ECO:0000313" key="2">
    <source>
        <dbReference type="Proteomes" id="UP000823775"/>
    </source>
</evidence>
<gene>
    <name evidence="1" type="ORF">HAX54_034274</name>
</gene>
<reference evidence="1 2" key="1">
    <citation type="journal article" date="2021" name="BMC Genomics">
        <title>Datura genome reveals duplications of psychoactive alkaloid biosynthetic genes and high mutation rate following tissue culture.</title>
        <authorList>
            <person name="Rajewski A."/>
            <person name="Carter-House D."/>
            <person name="Stajich J."/>
            <person name="Litt A."/>
        </authorList>
    </citation>
    <scope>NUCLEOTIDE SEQUENCE [LARGE SCALE GENOMIC DNA]</scope>
    <source>
        <strain evidence="1">AR-01</strain>
    </source>
</reference>
<sequence>MEKKSNIFELIQDVVTIGVWKYPAELIQAVVTGGMWKYPAEFKRRKHEIIEYLMNPEKTEERKQMEKFQVEHQKENKTNVIAEKQSGKDDADVEIKNMKNCNGGGLRRKIKVSIKKHKRPEEFEDV</sequence>
<comment type="caution">
    <text evidence="1">The sequence shown here is derived from an EMBL/GenBank/DDBJ whole genome shotgun (WGS) entry which is preliminary data.</text>
</comment>
<dbReference type="EMBL" id="JACEIK010044172">
    <property type="protein sequence ID" value="MCE5167032.1"/>
    <property type="molecule type" value="Genomic_DNA"/>
</dbReference>
<evidence type="ECO:0000313" key="1">
    <source>
        <dbReference type="EMBL" id="MCE5167032.1"/>
    </source>
</evidence>
<name>A0ABS8Y9G2_DATST</name>
<keyword evidence="2" id="KW-1185">Reference proteome</keyword>
<proteinExistence type="predicted"/>